<feature type="compositionally biased region" description="Low complexity" evidence="1">
    <location>
        <begin position="19"/>
        <end position="39"/>
    </location>
</feature>
<protein>
    <submittedName>
        <fullName evidence="2">Uncharacterized protein</fullName>
    </submittedName>
</protein>
<evidence type="ECO:0000313" key="2">
    <source>
        <dbReference type="EMBL" id="KAJ6835020.1"/>
    </source>
</evidence>
<evidence type="ECO:0000313" key="3">
    <source>
        <dbReference type="Proteomes" id="UP001140949"/>
    </source>
</evidence>
<dbReference type="AlphaFoldDB" id="A0AAX6H1W6"/>
<accession>A0AAX6H1W6</accession>
<reference evidence="2" key="1">
    <citation type="journal article" date="2023" name="GigaByte">
        <title>Genome assembly of the bearded iris, Iris pallida Lam.</title>
        <authorList>
            <person name="Bruccoleri R.E."/>
            <person name="Oakeley E.J."/>
            <person name="Faust A.M.E."/>
            <person name="Altorfer M."/>
            <person name="Dessus-Babus S."/>
            <person name="Burckhardt D."/>
            <person name="Oertli M."/>
            <person name="Naumann U."/>
            <person name="Petersen F."/>
            <person name="Wong J."/>
        </authorList>
    </citation>
    <scope>NUCLEOTIDE SEQUENCE</scope>
    <source>
        <strain evidence="2">GSM-AAB239-AS_SAM_17_03QT</strain>
    </source>
</reference>
<evidence type="ECO:0000256" key="1">
    <source>
        <dbReference type="SAM" id="MobiDB-lite"/>
    </source>
</evidence>
<name>A0AAX6H1W6_IRIPA</name>
<reference evidence="2" key="2">
    <citation type="submission" date="2023-04" db="EMBL/GenBank/DDBJ databases">
        <authorList>
            <person name="Bruccoleri R.E."/>
            <person name="Oakeley E.J."/>
            <person name="Faust A.-M."/>
            <person name="Dessus-Babus S."/>
            <person name="Altorfer M."/>
            <person name="Burckhardt D."/>
            <person name="Oertli M."/>
            <person name="Naumann U."/>
            <person name="Petersen F."/>
            <person name="Wong J."/>
        </authorList>
    </citation>
    <scope>NUCLEOTIDE SEQUENCE</scope>
    <source>
        <strain evidence="2">GSM-AAB239-AS_SAM_17_03QT</strain>
        <tissue evidence="2">Leaf</tissue>
    </source>
</reference>
<feature type="region of interest" description="Disordered" evidence="1">
    <location>
        <begin position="1"/>
        <end position="39"/>
    </location>
</feature>
<dbReference type="EMBL" id="JANAVB010013598">
    <property type="protein sequence ID" value="KAJ6835020.1"/>
    <property type="molecule type" value="Genomic_DNA"/>
</dbReference>
<sequence length="98" mass="10741">MKSLYKDGSDEPVSDLDTVVEASSSAVEPSRGDGSAARRSSCIRTKTRPVAWRLSVLEEDSLCDLWCCIQTPWLGRSGRVASKFGSRRLGDHIWVAAI</sequence>
<organism evidence="2 3">
    <name type="scientific">Iris pallida</name>
    <name type="common">Sweet iris</name>
    <dbReference type="NCBI Taxonomy" id="29817"/>
    <lineage>
        <taxon>Eukaryota</taxon>
        <taxon>Viridiplantae</taxon>
        <taxon>Streptophyta</taxon>
        <taxon>Embryophyta</taxon>
        <taxon>Tracheophyta</taxon>
        <taxon>Spermatophyta</taxon>
        <taxon>Magnoliopsida</taxon>
        <taxon>Liliopsida</taxon>
        <taxon>Asparagales</taxon>
        <taxon>Iridaceae</taxon>
        <taxon>Iridoideae</taxon>
        <taxon>Irideae</taxon>
        <taxon>Iris</taxon>
    </lineage>
</organism>
<keyword evidence="3" id="KW-1185">Reference proteome</keyword>
<gene>
    <name evidence="2" type="ORF">M6B38_123455</name>
</gene>
<proteinExistence type="predicted"/>
<dbReference type="Proteomes" id="UP001140949">
    <property type="component" value="Unassembled WGS sequence"/>
</dbReference>
<comment type="caution">
    <text evidence="2">The sequence shown here is derived from an EMBL/GenBank/DDBJ whole genome shotgun (WGS) entry which is preliminary data.</text>
</comment>